<dbReference type="EMBL" id="CP038018">
    <property type="protein sequence ID" value="QED92184.1"/>
    <property type="molecule type" value="Genomic_DNA"/>
</dbReference>
<dbReference type="Proteomes" id="UP000326695">
    <property type="component" value="Chromosome"/>
</dbReference>
<dbReference type="InterPro" id="IPR045853">
    <property type="entry name" value="Pep_chain_release_fac_I_sf"/>
</dbReference>
<name>A0AAX1F7Z9_9NEIS</name>
<dbReference type="RefSeq" id="WP_067438511.1">
    <property type="nucleotide sequence ID" value="NZ_CP038018.1"/>
</dbReference>
<sequence length="126" mass="14114">MQNWYIGVFRLPEIPALPESEGIEFQTCYAGSKGGQHVNKTDSAVRAESECGQYANKKRTLRLLALKLAEHYQTALRQHTADAHKLLYQVERGNPRRVLRGKISANRPDGAGNAKGYLKFQVAFVV</sequence>
<gene>
    <name evidence="1" type="ORF">EZJ17_05810</name>
</gene>
<evidence type="ECO:0000313" key="2">
    <source>
        <dbReference type="Proteomes" id="UP000326695"/>
    </source>
</evidence>
<organism evidence="1 2">
    <name type="scientific">Eikenella exigua</name>
    <dbReference type="NCBI Taxonomy" id="2528037"/>
    <lineage>
        <taxon>Bacteria</taxon>
        <taxon>Pseudomonadati</taxon>
        <taxon>Pseudomonadota</taxon>
        <taxon>Betaproteobacteria</taxon>
        <taxon>Neisseriales</taxon>
        <taxon>Neisseriaceae</taxon>
        <taxon>Eikenella</taxon>
    </lineage>
</organism>
<dbReference type="AlphaFoldDB" id="A0AAX1F7Z9"/>
<keyword evidence="2" id="KW-1185">Reference proteome</keyword>
<dbReference type="SUPFAM" id="SSF75620">
    <property type="entry name" value="Release factor"/>
    <property type="match status" value="1"/>
</dbReference>
<reference evidence="2" key="1">
    <citation type="journal article" date="2019" name="J. Anim. Genet.">
        <title>Description and whole genome sequencing of Eikenella exigua sp. nov., isolated from brain abscess and blood.</title>
        <authorList>
            <person name="Stormo K.A."/>
            <person name="Nygaard R.M."/>
            <person name="Bruvold T.S."/>
            <person name="Dimmen G."/>
            <person name="Lindemann P.C."/>
            <person name="Jordal S."/>
            <person name="Kommedal O."/>
        </authorList>
    </citation>
    <scope>NUCLEOTIDE SEQUENCE [LARGE SCALE GENOMIC DNA]</scope>
    <source>
        <strain evidence="2">PXX</strain>
    </source>
</reference>
<dbReference type="Gene3D" id="3.30.160.20">
    <property type="match status" value="1"/>
</dbReference>
<evidence type="ECO:0000313" key="1">
    <source>
        <dbReference type="EMBL" id="QED92184.1"/>
    </source>
</evidence>
<dbReference type="KEGG" id="eex:EZJ17_05810"/>
<accession>A0AAX1F7Z9</accession>
<protein>
    <submittedName>
        <fullName evidence="1">Peptide chain release factor-like protein</fullName>
    </submittedName>
</protein>
<proteinExistence type="predicted"/>